<dbReference type="RefSeq" id="WP_101966600.1">
    <property type="nucleotide sequence ID" value="NZ_PDFK01000003.1"/>
</dbReference>
<evidence type="ECO:0008006" key="3">
    <source>
        <dbReference type="Google" id="ProtNLM"/>
    </source>
</evidence>
<dbReference type="Proteomes" id="UP000234956">
    <property type="component" value="Unassembled WGS sequence"/>
</dbReference>
<gene>
    <name evidence="1" type="ORF">CRI88_10685</name>
</gene>
<dbReference type="AlphaFoldDB" id="A0A2I0UYQ4"/>
<proteinExistence type="predicted"/>
<dbReference type="InterPro" id="IPR015315">
    <property type="entry name" value="DUF1963"/>
</dbReference>
<dbReference type="Pfam" id="PF09234">
    <property type="entry name" value="DUF1963"/>
    <property type="match status" value="1"/>
</dbReference>
<dbReference type="Gene3D" id="2.30.320.10">
    <property type="entry name" value="YwqG-like"/>
    <property type="match status" value="1"/>
</dbReference>
<accession>A0A2I0UYQ4</accession>
<dbReference type="SUPFAM" id="SSF103032">
    <property type="entry name" value="Hypothetical protein YwqG"/>
    <property type="match status" value="1"/>
</dbReference>
<evidence type="ECO:0000313" key="2">
    <source>
        <dbReference type="Proteomes" id="UP000234956"/>
    </source>
</evidence>
<organism evidence="1 2">
    <name type="scientific">Lysinibacillus fusiformis</name>
    <dbReference type="NCBI Taxonomy" id="28031"/>
    <lineage>
        <taxon>Bacteria</taxon>
        <taxon>Bacillati</taxon>
        <taxon>Bacillota</taxon>
        <taxon>Bacilli</taxon>
        <taxon>Bacillales</taxon>
        <taxon>Bacillaceae</taxon>
        <taxon>Lysinibacillus</taxon>
    </lineage>
</organism>
<protein>
    <recommendedName>
        <fullName evidence="3">DUF1963 domain-containing protein</fullName>
    </recommendedName>
</protein>
<dbReference type="InterPro" id="IPR035948">
    <property type="entry name" value="YwqG-like_sf"/>
</dbReference>
<evidence type="ECO:0000313" key="1">
    <source>
        <dbReference type="EMBL" id="PKU51195.1"/>
    </source>
</evidence>
<comment type="caution">
    <text evidence="1">The sequence shown here is derived from an EMBL/GenBank/DDBJ whole genome shotgun (WGS) entry which is preliminary data.</text>
</comment>
<sequence>MTIEYIRAQLAKQATIFQTGGIRPTHDLLESWIGYVGWSLPEEQPPSGYQPLATFFLKDLPYVPVALKPFQLVTLFVDERLLDHLTEDDLSPYFHIRTYTTLEGLVKREWQHDGIRAFPLQPKLITNDYPVWDGGGIPLQIEEDILTLEHEEELEYFEDIVEDLYPLHKIGGYPSFCQSGYDFGEDTPFVLQIASDAKARLNIVDHGNFYFFYNPTTQTWRVYCDFY</sequence>
<dbReference type="EMBL" id="PDFK01000003">
    <property type="protein sequence ID" value="PKU51195.1"/>
    <property type="molecule type" value="Genomic_DNA"/>
</dbReference>
<reference evidence="1 2" key="1">
    <citation type="submission" date="2017-10" db="EMBL/GenBank/DDBJ databases">
        <title>Draft genome of Lysinibacillus fusiformis strain Juneja, a laboratory-derived pathogen of Drosophila melanogaster.</title>
        <authorList>
            <person name="Smith B.R."/>
            <person name="Unckless R.L."/>
        </authorList>
    </citation>
    <scope>NUCLEOTIDE SEQUENCE [LARGE SCALE GENOMIC DNA]</scope>
    <source>
        <strain evidence="1 2">Juneja</strain>
    </source>
</reference>
<name>A0A2I0UYQ4_9BACI</name>